<reference evidence="1 2" key="1">
    <citation type="submission" date="2019-08" db="EMBL/GenBank/DDBJ databases">
        <title>Whole genome of Aphis craccivora.</title>
        <authorList>
            <person name="Voronova N.V."/>
            <person name="Shulinski R.S."/>
            <person name="Bandarenka Y.V."/>
            <person name="Zhorov D.G."/>
            <person name="Warner D."/>
        </authorList>
    </citation>
    <scope>NUCLEOTIDE SEQUENCE [LARGE SCALE GENOMIC DNA]</scope>
    <source>
        <strain evidence="1">180601</strain>
        <tissue evidence="1">Whole Body</tissue>
    </source>
</reference>
<keyword evidence="2" id="KW-1185">Reference proteome</keyword>
<name>A0A6G0X0C1_APHCR</name>
<gene>
    <name evidence="1" type="ORF">FWK35_00019540</name>
</gene>
<accession>A0A6G0X0C1</accession>
<evidence type="ECO:0000313" key="1">
    <source>
        <dbReference type="EMBL" id="KAF0733224.1"/>
    </source>
</evidence>
<comment type="caution">
    <text evidence="1">The sequence shown here is derived from an EMBL/GenBank/DDBJ whole genome shotgun (WGS) entry which is preliminary data.</text>
</comment>
<dbReference type="Proteomes" id="UP000478052">
    <property type="component" value="Unassembled WGS sequence"/>
</dbReference>
<proteinExistence type="predicted"/>
<evidence type="ECO:0000313" key="2">
    <source>
        <dbReference type="Proteomes" id="UP000478052"/>
    </source>
</evidence>
<organism evidence="1 2">
    <name type="scientific">Aphis craccivora</name>
    <name type="common">Cowpea aphid</name>
    <dbReference type="NCBI Taxonomy" id="307492"/>
    <lineage>
        <taxon>Eukaryota</taxon>
        <taxon>Metazoa</taxon>
        <taxon>Ecdysozoa</taxon>
        <taxon>Arthropoda</taxon>
        <taxon>Hexapoda</taxon>
        <taxon>Insecta</taxon>
        <taxon>Pterygota</taxon>
        <taxon>Neoptera</taxon>
        <taxon>Paraneoptera</taxon>
        <taxon>Hemiptera</taxon>
        <taxon>Sternorrhyncha</taxon>
        <taxon>Aphidomorpha</taxon>
        <taxon>Aphidoidea</taxon>
        <taxon>Aphididae</taxon>
        <taxon>Aphidini</taxon>
        <taxon>Aphis</taxon>
        <taxon>Aphis</taxon>
    </lineage>
</organism>
<sequence length="87" mass="10381">MNTNISKCNNNIENLDKKLTGLAILHIHRQIELNVETIIDRLAKKKRCRDFYYDDFDTNYLYRSSFKFQKMIKIKLNTVSESHVIIT</sequence>
<protein>
    <submittedName>
        <fullName evidence="1">52 kDa repressor of the inhibitor of the protein kinase-like</fullName>
    </submittedName>
</protein>
<dbReference type="EMBL" id="VUJU01008265">
    <property type="protein sequence ID" value="KAF0733224.1"/>
    <property type="molecule type" value="Genomic_DNA"/>
</dbReference>
<dbReference type="AlphaFoldDB" id="A0A6G0X0C1"/>